<dbReference type="OrthoDB" id="983143at2"/>
<dbReference type="AlphaFoldDB" id="A0A2U2PBV4"/>
<reference evidence="1 2" key="1">
    <citation type="submission" date="2018-04" db="EMBL/GenBank/DDBJ databases">
        <title>Pedobacter chongqingensis sp. nov., isolated from a rottenly hemp rope.</title>
        <authorList>
            <person name="Cai Y."/>
        </authorList>
    </citation>
    <scope>NUCLEOTIDE SEQUENCE [LARGE SCALE GENOMIC DNA]</scope>
    <source>
        <strain evidence="1 2">FJ4-8</strain>
    </source>
</reference>
<dbReference type="InterPro" id="IPR008969">
    <property type="entry name" value="CarboxyPept-like_regulatory"/>
</dbReference>
<proteinExistence type="predicted"/>
<dbReference type="Gene3D" id="2.60.40.1120">
    <property type="entry name" value="Carboxypeptidase-like, regulatory domain"/>
    <property type="match status" value="1"/>
</dbReference>
<dbReference type="InterPro" id="IPR043741">
    <property type="entry name" value="DUF5686"/>
</dbReference>
<gene>
    <name evidence="1" type="ORF">DDR33_19670</name>
</gene>
<evidence type="ECO:0000313" key="2">
    <source>
        <dbReference type="Proteomes" id="UP000245647"/>
    </source>
</evidence>
<dbReference type="RefSeq" id="WP_109417515.1">
    <property type="nucleotide sequence ID" value="NZ_QEAS01000019.1"/>
</dbReference>
<dbReference type="Pfam" id="PF13715">
    <property type="entry name" value="CarbopepD_reg_2"/>
    <property type="match status" value="1"/>
</dbReference>
<sequence>MKEYNKYQYIRNVLVLALTFLSFLSVAQTVVRGVVTDAKTRETLPYVSIIIPGTSLGTRTDADGRYSMKISGDYSKISFTYVGYNQLVRSVVPGKEQTLNVQLQASAKMLNEVVVKSGRRKKYRNKGNPAVELIEKVIENKPKNRLEGYAFTEYEKYEKLSFALSHISQDFRDKRVFKNYQFLFKQQDSTAVGGETIMPLYMEETLSKNYFRKNPSKNKSIVLGKKKVDFDPKYIDQQGVSAYMNRMYQDIDIYDNNIAVVSNQFLSPIANSAPLFYLYFITDTISRGDTKLVELSFAPRNKGDMLFQGKLYVTLDGNYAVEGAYLTVHKNINLNFVRQFESQLEFSKNMADGHYLLSKSTLSIDFGISKNKGTGVVGERTVSFKDYKINQPAPDSVYEGPPVVIAKTTDDKKAVVLEQNRHEVLTQAEASIYKDIDSLQNMKSFKRTAELVTFLFAGYKGFGPFEIGPANTFYSFNPVEGLRLRLGGRTTPELSKRYYFETYAAYGTRDEKWKYFGSATYSINNKSIYAFPQHYLRTSYQRDTKIPGQELQFVQEDNFLLSFKRGENDKWLYNDLWRIDYVHEYENHFSYSIGFKNWRQTPAGGLRYNRLVNNDLVPIDRITTSEVSMELRYAPNEKFYQGKIYRVPVFGPDPIFTLRYTQGIKGILGSSYNYQNVTGNVQKRFYLSQLGYSDVTVEGGYIFGNAPFALLGIHRANQTYAYQLNSYNLMNFLEFVSDHYASLNIDHSFNGFFLNKMPLIRRLKLREVVSFKGLYGGLRQENDPLSHPSSLQFPVNDEGIRTTYTLEKQPYIEGSVGLANIFKLLRVDLVKRFTYLDHPDVAEWGVRARVKFDF</sequence>
<organism evidence="1 2">
    <name type="scientific">Pararcticibacter amylolyticus</name>
    <dbReference type="NCBI Taxonomy" id="2173175"/>
    <lineage>
        <taxon>Bacteria</taxon>
        <taxon>Pseudomonadati</taxon>
        <taxon>Bacteroidota</taxon>
        <taxon>Sphingobacteriia</taxon>
        <taxon>Sphingobacteriales</taxon>
        <taxon>Sphingobacteriaceae</taxon>
        <taxon>Pararcticibacter</taxon>
    </lineage>
</organism>
<evidence type="ECO:0000313" key="1">
    <source>
        <dbReference type="EMBL" id="PWG78878.1"/>
    </source>
</evidence>
<protein>
    <recommendedName>
        <fullName evidence="3">Carboxypeptidase-like regulatory domain-containing protein</fullName>
    </recommendedName>
</protein>
<dbReference type="SUPFAM" id="SSF49464">
    <property type="entry name" value="Carboxypeptidase regulatory domain-like"/>
    <property type="match status" value="1"/>
</dbReference>
<dbReference type="Proteomes" id="UP000245647">
    <property type="component" value="Unassembled WGS sequence"/>
</dbReference>
<dbReference type="Pfam" id="PF18939">
    <property type="entry name" value="DUF5686"/>
    <property type="match status" value="1"/>
</dbReference>
<accession>A0A2U2PBV4</accession>
<evidence type="ECO:0008006" key="3">
    <source>
        <dbReference type="Google" id="ProtNLM"/>
    </source>
</evidence>
<keyword evidence="2" id="KW-1185">Reference proteome</keyword>
<comment type="caution">
    <text evidence="1">The sequence shown here is derived from an EMBL/GenBank/DDBJ whole genome shotgun (WGS) entry which is preliminary data.</text>
</comment>
<dbReference type="EMBL" id="QEAS01000019">
    <property type="protein sequence ID" value="PWG78878.1"/>
    <property type="molecule type" value="Genomic_DNA"/>
</dbReference>
<name>A0A2U2PBV4_9SPHI</name>